<feature type="domain" description="Guanylate cyclase" evidence="20">
    <location>
        <begin position="932"/>
        <end position="1062"/>
    </location>
</feature>
<dbReference type="OrthoDB" id="60033at2759"/>
<dbReference type="Pfam" id="PF00211">
    <property type="entry name" value="Guanylate_cyc"/>
    <property type="match status" value="1"/>
</dbReference>
<comment type="catalytic activity">
    <reaction evidence="1 15">
        <text>GTP = 3',5'-cyclic GMP + diphosphate</text>
        <dbReference type="Rhea" id="RHEA:13665"/>
        <dbReference type="ChEBI" id="CHEBI:33019"/>
        <dbReference type="ChEBI" id="CHEBI:37565"/>
        <dbReference type="ChEBI" id="CHEBI:57746"/>
        <dbReference type="EC" id="4.6.1.2"/>
    </reaction>
</comment>
<dbReference type="PROSITE" id="PS50011">
    <property type="entry name" value="PROTEIN_KINASE_DOM"/>
    <property type="match status" value="1"/>
</dbReference>
<protein>
    <recommendedName>
        <fullName evidence="3 15">Guanylate cyclase</fullName>
        <ecNumber evidence="3 15">4.6.1.2</ecNumber>
    </recommendedName>
</protein>
<evidence type="ECO:0000256" key="17">
    <source>
        <dbReference type="SAM" id="Phobius"/>
    </source>
</evidence>
<accession>A0A811LK88</accession>
<evidence type="ECO:0000256" key="9">
    <source>
        <dbReference type="ARBA" id="ARBA00023136"/>
    </source>
</evidence>
<dbReference type="PROSITE" id="PS50125">
    <property type="entry name" value="GUANYLATE_CYCLASE_2"/>
    <property type="match status" value="1"/>
</dbReference>
<dbReference type="Gene3D" id="3.30.70.1230">
    <property type="entry name" value="Nucleotide cyclase"/>
    <property type="match status" value="1"/>
</dbReference>
<evidence type="ECO:0000256" key="14">
    <source>
        <dbReference type="RuleBase" id="RU000405"/>
    </source>
</evidence>
<dbReference type="GO" id="GO:0043005">
    <property type="term" value="C:neuron projection"/>
    <property type="evidence" value="ECO:0007669"/>
    <property type="project" value="UniProtKB-ARBA"/>
</dbReference>
<dbReference type="GO" id="GO:0004672">
    <property type="term" value="F:protein kinase activity"/>
    <property type="evidence" value="ECO:0007669"/>
    <property type="project" value="InterPro"/>
</dbReference>
<keyword evidence="6" id="KW-0460">Magnesium</keyword>
<dbReference type="Pfam" id="PF01094">
    <property type="entry name" value="ANF_receptor"/>
    <property type="match status" value="1"/>
</dbReference>
<keyword evidence="22" id="KW-1185">Reference proteome</keyword>
<dbReference type="GO" id="GO:0042330">
    <property type="term" value="P:taxis"/>
    <property type="evidence" value="ECO:0007669"/>
    <property type="project" value="UniProtKB-ARBA"/>
</dbReference>
<evidence type="ECO:0000259" key="20">
    <source>
        <dbReference type="PROSITE" id="PS50125"/>
    </source>
</evidence>
<dbReference type="EMBL" id="CAJFDI010000004">
    <property type="protein sequence ID" value="CAD5228527.1"/>
    <property type="molecule type" value="Genomic_DNA"/>
</dbReference>
<comment type="subcellular location">
    <subcellularLocation>
        <location evidence="2">Membrane</location>
        <topology evidence="2">Single-pass type I membrane protein</topology>
    </subcellularLocation>
</comment>
<evidence type="ECO:0000256" key="10">
    <source>
        <dbReference type="ARBA" id="ARBA00023170"/>
    </source>
</evidence>
<evidence type="ECO:0000256" key="1">
    <source>
        <dbReference type="ARBA" id="ARBA00001436"/>
    </source>
</evidence>
<dbReference type="EMBL" id="CAJFCV020000004">
    <property type="protein sequence ID" value="CAG9119136.1"/>
    <property type="molecule type" value="Genomic_DNA"/>
</dbReference>
<dbReference type="SUPFAM" id="SSF56112">
    <property type="entry name" value="Protein kinase-like (PK-like)"/>
    <property type="match status" value="1"/>
</dbReference>
<dbReference type="GO" id="GO:0009581">
    <property type="term" value="P:detection of external stimulus"/>
    <property type="evidence" value="ECO:0007669"/>
    <property type="project" value="UniProtKB-ARBA"/>
</dbReference>
<keyword evidence="13 15" id="KW-0141">cGMP biosynthesis</keyword>
<keyword evidence="10" id="KW-0675">Receptor</keyword>
<evidence type="ECO:0000256" key="8">
    <source>
        <dbReference type="ARBA" id="ARBA00023134"/>
    </source>
</evidence>
<evidence type="ECO:0000259" key="19">
    <source>
        <dbReference type="PROSITE" id="PS50011"/>
    </source>
</evidence>
<dbReference type="CDD" id="cd07302">
    <property type="entry name" value="CHD"/>
    <property type="match status" value="1"/>
</dbReference>
<dbReference type="InterPro" id="IPR001828">
    <property type="entry name" value="ANF_lig-bd_rcpt"/>
</dbReference>
<feature type="chain" id="PRO_5032419052" description="Guanylate cyclase" evidence="18">
    <location>
        <begin position="25"/>
        <end position="1115"/>
    </location>
</feature>
<evidence type="ECO:0000256" key="13">
    <source>
        <dbReference type="ARBA" id="ARBA00023293"/>
    </source>
</evidence>
<dbReference type="GO" id="GO:0035556">
    <property type="term" value="P:intracellular signal transduction"/>
    <property type="evidence" value="ECO:0007669"/>
    <property type="project" value="InterPro"/>
</dbReference>
<dbReference type="GO" id="GO:0004016">
    <property type="term" value="F:adenylate cyclase activity"/>
    <property type="evidence" value="ECO:0007669"/>
    <property type="project" value="TreeGrafter"/>
</dbReference>
<evidence type="ECO:0000256" key="4">
    <source>
        <dbReference type="ARBA" id="ARBA00022692"/>
    </source>
</evidence>
<dbReference type="FunFam" id="3.30.70.1230:FF:000035">
    <property type="entry name" value="Guanylate cyclase"/>
    <property type="match status" value="1"/>
</dbReference>
<dbReference type="InterPro" id="IPR029787">
    <property type="entry name" value="Nucleotide_cyclase"/>
</dbReference>
<evidence type="ECO:0000256" key="2">
    <source>
        <dbReference type="ARBA" id="ARBA00004479"/>
    </source>
</evidence>
<dbReference type="FunFam" id="1.10.510.10:FF:000941">
    <property type="entry name" value="Guanylate cyclase"/>
    <property type="match status" value="1"/>
</dbReference>
<dbReference type="GO" id="GO:0005524">
    <property type="term" value="F:ATP binding"/>
    <property type="evidence" value="ECO:0007669"/>
    <property type="project" value="InterPro"/>
</dbReference>
<dbReference type="SUPFAM" id="SSF55073">
    <property type="entry name" value="Nucleotide cyclase"/>
    <property type="match status" value="1"/>
</dbReference>
<evidence type="ECO:0000256" key="15">
    <source>
        <dbReference type="RuleBase" id="RU003431"/>
    </source>
</evidence>
<gene>
    <name evidence="21" type="ORF">BXYJ_LOCUS10489</name>
</gene>
<evidence type="ECO:0000256" key="18">
    <source>
        <dbReference type="SAM" id="SignalP"/>
    </source>
</evidence>
<dbReference type="GO" id="GO:0009266">
    <property type="term" value="P:response to temperature stimulus"/>
    <property type="evidence" value="ECO:0007669"/>
    <property type="project" value="UniProtKB-ARBA"/>
</dbReference>
<dbReference type="GO" id="GO:0005886">
    <property type="term" value="C:plasma membrane"/>
    <property type="evidence" value="ECO:0007669"/>
    <property type="project" value="TreeGrafter"/>
</dbReference>
<evidence type="ECO:0000256" key="7">
    <source>
        <dbReference type="ARBA" id="ARBA00022989"/>
    </source>
</evidence>
<keyword evidence="16" id="KW-0175">Coiled coil</keyword>
<feature type="domain" description="Protein kinase" evidence="19">
    <location>
        <begin position="562"/>
        <end position="862"/>
    </location>
</feature>
<comment type="similarity">
    <text evidence="14">Belongs to the adenylyl cyclase class-4/guanylyl cyclase family.</text>
</comment>
<evidence type="ECO:0000256" key="6">
    <source>
        <dbReference type="ARBA" id="ARBA00022842"/>
    </source>
</evidence>
<keyword evidence="4 17" id="KW-0812">Transmembrane</keyword>
<evidence type="ECO:0000256" key="3">
    <source>
        <dbReference type="ARBA" id="ARBA00012202"/>
    </source>
</evidence>
<feature type="coiled-coil region" evidence="16">
    <location>
        <begin position="869"/>
        <end position="896"/>
    </location>
</feature>
<keyword evidence="8" id="KW-0342">GTP-binding</keyword>
<evidence type="ECO:0000256" key="5">
    <source>
        <dbReference type="ARBA" id="ARBA00022741"/>
    </source>
</evidence>
<feature type="transmembrane region" description="Helical" evidence="17">
    <location>
        <begin position="514"/>
        <end position="534"/>
    </location>
</feature>
<dbReference type="SMR" id="A0A811LK88"/>
<dbReference type="Pfam" id="PF07714">
    <property type="entry name" value="PK_Tyr_Ser-Thr"/>
    <property type="match status" value="1"/>
</dbReference>
<name>A0A811LK88_BURXY</name>
<keyword evidence="18" id="KW-0732">Signal</keyword>
<dbReference type="Proteomes" id="UP000582659">
    <property type="component" value="Unassembled WGS sequence"/>
</dbReference>
<dbReference type="InterPro" id="IPR018297">
    <property type="entry name" value="A/G_cyclase_CS"/>
</dbReference>
<evidence type="ECO:0000313" key="22">
    <source>
        <dbReference type="Proteomes" id="UP000659654"/>
    </source>
</evidence>
<keyword evidence="9 17" id="KW-0472">Membrane</keyword>
<dbReference type="GO" id="GO:0007168">
    <property type="term" value="P:receptor guanylyl cyclase signaling pathway"/>
    <property type="evidence" value="ECO:0007669"/>
    <property type="project" value="TreeGrafter"/>
</dbReference>
<dbReference type="AlphaFoldDB" id="A0A811LK88"/>
<dbReference type="InterPro" id="IPR050401">
    <property type="entry name" value="Cyclic_nucleotide_synthase"/>
</dbReference>
<dbReference type="InterPro" id="IPR028082">
    <property type="entry name" value="Peripla_BP_I"/>
</dbReference>
<organism evidence="21 22">
    <name type="scientific">Bursaphelenchus xylophilus</name>
    <name type="common">Pinewood nematode worm</name>
    <name type="synonym">Aphelenchoides xylophilus</name>
    <dbReference type="NCBI Taxonomy" id="6326"/>
    <lineage>
        <taxon>Eukaryota</taxon>
        <taxon>Metazoa</taxon>
        <taxon>Ecdysozoa</taxon>
        <taxon>Nematoda</taxon>
        <taxon>Chromadorea</taxon>
        <taxon>Rhabditida</taxon>
        <taxon>Tylenchina</taxon>
        <taxon>Tylenchomorpha</taxon>
        <taxon>Aphelenchoidea</taxon>
        <taxon>Aphelenchoididae</taxon>
        <taxon>Bursaphelenchus</taxon>
    </lineage>
</organism>
<dbReference type="Proteomes" id="UP000659654">
    <property type="component" value="Unassembled WGS sequence"/>
</dbReference>
<dbReference type="EC" id="4.6.1.2" evidence="3 15"/>
<evidence type="ECO:0000313" key="21">
    <source>
        <dbReference type="EMBL" id="CAD5228527.1"/>
    </source>
</evidence>
<dbReference type="PROSITE" id="PS00452">
    <property type="entry name" value="GUANYLATE_CYCLASE_1"/>
    <property type="match status" value="1"/>
</dbReference>
<evidence type="ECO:0000256" key="12">
    <source>
        <dbReference type="ARBA" id="ARBA00023239"/>
    </source>
</evidence>
<keyword evidence="11" id="KW-0325">Glycoprotein</keyword>
<dbReference type="InterPro" id="IPR000719">
    <property type="entry name" value="Prot_kinase_dom"/>
</dbReference>
<keyword evidence="5" id="KW-0547">Nucleotide-binding</keyword>
<reference evidence="21" key="1">
    <citation type="submission" date="2020-09" db="EMBL/GenBank/DDBJ databases">
        <authorList>
            <person name="Kikuchi T."/>
        </authorList>
    </citation>
    <scope>NUCLEOTIDE SEQUENCE</scope>
    <source>
        <strain evidence="21">Ka4C1</strain>
    </source>
</reference>
<sequence>MRRYSSSFLLFLLVFSSFNDVARALSEEFPSAYQIKARVRRQVSNATSRAAEKEFSKWGPSMEIKVDNKGKAIVKIGHIGAVGALPNEDKILNISRMQLIDEGVLGPDLDFEISSRMGCGEAFEGVAVAAQMYHAEGVRCFIGPYCHAELDAVAKMGAFWNIPVIAYMPTTSATTDRRIYKTLARTSSKNVNSLARAVIRLVEHYSWLRVAIVTNAGQLAYDRVQAFEEEFKKSNIQMVKKVMFEENAKAEDMIRDQQMQDLSSGARIIVCIFSQTRDMTREFMQATVKLNMNNPEYVYLLPWLQNGPKDASPWIGKAGEMLQQVKDHYANAIIIDDANGFDDALLNGFLERVGNFGLTVDDLDRSDIFGYLNLYDSLKLYGLAARKVFSQNGNNATAITDGRLIWNAMRRMSFEGIGSSIGATGSVLMDDLADRAPVFAAFYVAPTRDKPMKMVTMTSYAVAGCDGLANRTGCFDLKLADVMTGFWPSENGSLPPDEPYCGYRGQRCSYTMEIAFGSSALTLIVIFLFIFLLYRHCQTRALNRMPWRIMHEDLRLIDDDQAKSLLSLGSANTKLSNLSIGMKKHAILGVNTHATYHKYVQRRPIKFRREDLALLTQMKQAIHDNLNPFLGMAFNEREEMLVVWKFCSRGTVQDLIYNKSMALDENFHAAFVRDITLGLEYLHLSPIGYHGSLTPWACVIDRNWSVRLTDFGIASPLERWEKQGLISITGVQSDDDKSQAAQRTSALYMAPELLKNRESNKQRAADQKWVAQSGSRRQSGDIYSFGMVMYEILFRSLPFPEGTDINGLVDAVADGSRHIKPVVQDEMKIHPDLAALLIDCWSSNPEIRPSIRRVRLNTEMCLKTKGSLVDQMMRVMEQYANNLEKLVKERTGMLEEANLKADRLLNQLLPPYVANELKVGRSVPPKLFSSATVMFSDIVGFTTLCSSSTPLEVVNLLNGVYSGFDECIQKNGAYKVETIGDAYMVVSGIPEENGTRHVMNIADIALDMRKFLESFEIPHRKDKRIKCRWGFHTGQVATGVVGMTAPRYCLFGDTVNTASRMESTGLPDMIQISQQAQHLLTTTYPIFVTSKRGEVEIKGKGLCITYWLDRRSDEQ</sequence>
<dbReference type="CDD" id="cd06352">
    <property type="entry name" value="PBP1_NPR_GC-like"/>
    <property type="match status" value="1"/>
</dbReference>
<dbReference type="Gene3D" id="1.10.510.10">
    <property type="entry name" value="Transferase(Phosphotransferase) domain 1"/>
    <property type="match status" value="1"/>
</dbReference>
<dbReference type="PANTHER" id="PTHR11920">
    <property type="entry name" value="GUANYLYL CYCLASE"/>
    <property type="match status" value="1"/>
</dbReference>
<keyword evidence="12 14" id="KW-0456">Lyase</keyword>
<dbReference type="GO" id="GO:0001653">
    <property type="term" value="F:peptide receptor activity"/>
    <property type="evidence" value="ECO:0007669"/>
    <property type="project" value="TreeGrafter"/>
</dbReference>
<dbReference type="Gene3D" id="3.40.50.2300">
    <property type="match status" value="2"/>
</dbReference>
<dbReference type="GO" id="GO:0009582">
    <property type="term" value="P:detection of abiotic stimulus"/>
    <property type="evidence" value="ECO:0007669"/>
    <property type="project" value="UniProtKB-ARBA"/>
</dbReference>
<dbReference type="InterPro" id="IPR001245">
    <property type="entry name" value="Ser-Thr/Tyr_kinase_cat_dom"/>
</dbReference>
<feature type="signal peptide" evidence="18">
    <location>
        <begin position="1"/>
        <end position="24"/>
    </location>
</feature>
<dbReference type="PANTHER" id="PTHR11920:SF370">
    <property type="entry name" value="RECEPTOR-TYPE GUANYLATE CYCLASE GCY-18"/>
    <property type="match status" value="1"/>
</dbReference>
<dbReference type="InterPro" id="IPR011009">
    <property type="entry name" value="Kinase-like_dom_sf"/>
</dbReference>
<dbReference type="InterPro" id="IPR001054">
    <property type="entry name" value="A/G_cyclase"/>
</dbReference>
<dbReference type="SUPFAM" id="SSF53822">
    <property type="entry name" value="Periplasmic binding protein-like I"/>
    <property type="match status" value="1"/>
</dbReference>
<keyword evidence="7 17" id="KW-1133">Transmembrane helix</keyword>
<evidence type="ECO:0000256" key="11">
    <source>
        <dbReference type="ARBA" id="ARBA00023180"/>
    </source>
</evidence>
<dbReference type="GO" id="GO:0005525">
    <property type="term" value="F:GTP binding"/>
    <property type="evidence" value="ECO:0007669"/>
    <property type="project" value="UniProtKB-KW"/>
</dbReference>
<dbReference type="GO" id="GO:0004383">
    <property type="term" value="F:guanylate cyclase activity"/>
    <property type="evidence" value="ECO:0007669"/>
    <property type="project" value="UniProtKB-EC"/>
</dbReference>
<evidence type="ECO:0000256" key="16">
    <source>
        <dbReference type="SAM" id="Coils"/>
    </source>
</evidence>
<comment type="caution">
    <text evidence="21">The sequence shown here is derived from an EMBL/GenBank/DDBJ whole genome shotgun (WGS) entry which is preliminary data.</text>
</comment>
<proteinExistence type="inferred from homology"/>
<dbReference type="SMART" id="SM00044">
    <property type="entry name" value="CYCc"/>
    <property type="match status" value="1"/>
</dbReference>